<feature type="region of interest" description="Disordered" evidence="1">
    <location>
        <begin position="1"/>
        <end position="91"/>
    </location>
</feature>
<evidence type="ECO:0000256" key="1">
    <source>
        <dbReference type="SAM" id="MobiDB-lite"/>
    </source>
</evidence>
<gene>
    <name evidence="2" type="ORF">O181_007921</name>
</gene>
<keyword evidence="3" id="KW-1185">Reference proteome</keyword>
<reference evidence="2" key="1">
    <citation type="submission" date="2021-03" db="EMBL/GenBank/DDBJ databases">
        <title>Draft genome sequence of rust myrtle Austropuccinia psidii MF-1, a brazilian biotype.</title>
        <authorList>
            <person name="Quecine M.C."/>
            <person name="Pachon D.M.R."/>
            <person name="Bonatelli M.L."/>
            <person name="Correr F.H."/>
            <person name="Franceschini L.M."/>
            <person name="Leite T.F."/>
            <person name="Margarido G.R.A."/>
            <person name="Almeida C.A."/>
            <person name="Ferrarezi J.A."/>
            <person name="Labate C.A."/>
        </authorList>
    </citation>
    <scope>NUCLEOTIDE SEQUENCE</scope>
    <source>
        <strain evidence="2">MF-1</strain>
    </source>
</reference>
<comment type="caution">
    <text evidence="2">The sequence shown here is derived from an EMBL/GenBank/DDBJ whole genome shotgun (WGS) entry which is preliminary data.</text>
</comment>
<protein>
    <submittedName>
        <fullName evidence="2">Uncharacterized protein</fullName>
    </submittedName>
</protein>
<feature type="compositionally biased region" description="Basic and acidic residues" evidence="1">
    <location>
        <begin position="24"/>
        <end position="42"/>
    </location>
</feature>
<dbReference type="Proteomes" id="UP000765509">
    <property type="component" value="Unassembled WGS sequence"/>
</dbReference>
<evidence type="ECO:0000313" key="2">
    <source>
        <dbReference type="EMBL" id="MBW0468206.1"/>
    </source>
</evidence>
<dbReference type="AlphaFoldDB" id="A0A9Q3GI21"/>
<sequence>MQIKDQRDNEFVKEPKSFIHRPHERVGNDLSFGERRPSRTESCKPTPEVFKDKPKGAQKKQGGPKNNQGKGKGKPNWHRPNPQGYSIPKLEPSTVDILFNMAIPFIKFRAKEHERMNRTFPHK</sequence>
<feature type="compositionally biased region" description="Basic and acidic residues" evidence="1">
    <location>
        <begin position="1"/>
        <end position="17"/>
    </location>
</feature>
<accession>A0A9Q3GI21</accession>
<feature type="compositionally biased region" description="Low complexity" evidence="1">
    <location>
        <begin position="59"/>
        <end position="69"/>
    </location>
</feature>
<name>A0A9Q3GI21_9BASI</name>
<organism evidence="2 3">
    <name type="scientific">Austropuccinia psidii MF-1</name>
    <dbReference type="NCBI Taxonomy" id="1389203"/>
    <lineage>
        <taxon>Eukaryota</taxon>
        <taxon>Fungi</taxon>
        <taxon>Dikarya</taxon>
        <taxon>Basidiomycota</taxon>
        <taxon>Pucciniomycotina</taxon>
        <taxon>Pucciniomycetes</taxon>
        <taxon>Pucciniales</taxon>
        <taxon>Sphaerophragmiaceae</taxon>
        <taxon>Austropuccinia</taxon>
    </lineage>
</organism>
<proteinExistence type="predicted"/>
<evidence type="ECO:0000313" key="3">
    <source>
        <dbReference type="Proteomes" id="UP000765509"/>
    </source>
</evidence>
<dbReference type="EMBL" id="AVOT02001798">
    <property type="protein sequence ID" value="MBW0468206.1"/>
    <property type="molecule type" value="Genomic_DNA"/>
</dbReference>